<accession>A0A645D1K1</accession>
<name>A0A645D1K1_9ZZZZ</name>
<comment type="caution">
    <text evidence="1">The sequence shown here is derived from an EMBL/GenBank/DDBJ whole genome shotgun (WGS) entry which is preliminary data.</text>
</comment>
<proteinExistence type="predicted"/>
<protein>
    <submittedName>
        <fullName evidence="1">Uncharacterized protein</fullName>
    </submittedName>
</protein>
<sequence length="79" mass="8953">MVVLRWGAARENNILGTGEGQVQPDYAVLSHLIELRHKPYPHGQASITKTLEHLPNVKCDNTIIPFWGEKMTWKNGQMS</sequence>
<dbReference type="AlphaFoldDB" id="A0A645D1K1"/>
<reference evidence="1" key="1">
    <citation type="submission" date="2019-08" db="EMBL/GenBank/DDBJ databases">
        <authorList>
            <person name="Kucharzyk K."/>
            <person name="Murdoch R.W."/>
            <person name="Higgins S."/>
            <person name="Loffler F."/>
        </authorList>
    </citation>
    <scope>NUCLEOTIDE SEQUENCE</scope>
</reference>
<gene>
    <name evidence="1" type="ORF">SDC9_130122</name>
</gene>
<dbReference type="EMBL" id="VSSQ01031958">
    <property type="protein sequence ID" value="MPM83059.1"/>
    <property type="molecule type" value="Genomic_DNA"/>
</dbReference>
<organism evidence="1">
    <name type="scientific">bioreactor metagenome</name>
    <dbReference type="NCBI Taxonomy" id="1076179"/>
    <lineage>
        <taxon>unclassified sequences</taxon>
        <taxon>metagenomes</taxon>
        <taxon>ecological metagenomes</taxon>
    </lineage>
</organism>
<evidence type="ECO:0000313" key="1">
    <source>
        <dbReference type="EMBL" id="MPM83059.1"/>
    </source>
</evidence>